<protein>
    <recommendedName>
        <fullName evidence="4">DUF983 domain-containing protein</fullName>
    </recommendedName>
</protein>
<comment type="caution">
    <text evidence="2">The sequence shown here is derived from an EMBL/GenBank/DDBJ whole genome shotgun (WGS) entry which is preliminary data.</text>
</comment>
<evidence type="ECO:0000313" key="3">
    <source>
        <dbReference type="Proteomes" id="UP000054844"/>
    </source>
</evidence>
<evidence type="ECO:0000313" key="2">
    <source>
        <dbReference type="EMBL" id="ONH81586.1"/>
    </source>
</evidence>
<gene>
    <name evidence="2" type="ORF">APZ41_019050</name>
</gene>
<name>A0A1S8CZV5_9PROT</name>
<dbReference type="OrthoDB" id="9799456at2"/>
<accession>A0A1S8CZV5</accession>
<sequence>MSSEPEWPPLPPVSTGLRGRCPRCGQGHMFSGFLKLRSHCEVCGLDYSYADPADGPAFFVICFACIPAVILALWIEAKFAPSPWVHLVTTLPFMLLTCIPPLRPLKGWLVASQFFYKAEEGRWVTTHSPKRPVTLPGKPDPHST</sequence>
<dbReference type="InterPro" id="IPR009325">
    <property type="entry name" value="DUF983"/>
</dbReference>
<keyword evidence="1" id="KW-1133">Transmembrane helix</keyword>
<evidence type="ECO:0008006" key="4">
    <source>
        <dbReference type="Google" id="ProtNLM"/>
    </source>
</evidence>
<dbReference type="Pfam" id="PF06170">
    <property type="entry name" value="DUF983"/>
    <property type="match status" value="1"/>
</dbReference>
<feature type="transmembrane region" description="Helical" evidence="1">
    <location>
        <begin position="57"/>
        <end position="77"/>
    </location>
</feature>
<organism evidence="2 3">
    <name type="scientific">Roseomonas mucosa</name>
    <dbReference type="NCBI Taxonomy" id="207340"/>
    <lineage>
        <taxon>Bacteria</taxon>
        <taxon>Pseudomonadati</taxon>
        <taxon>Pseudomonadota</taxon>
        <taxon>Alphaproteobacteria</taxon>
        <taxon>Acetobacterales</taxon>
        <taxon>Roseomonadaceae</taxon>
        <taxon>Roseomonas</taxon>
    </lineage>
</organism>
<dbReference type="STRING" id="207340.APZ41_019050"/>
<feature type="transmembrane region" description="Helical" evidence="1">
    <location>
        <begin position="84"/>
        <end position="102"/>
    </location>
</feature>
<proteinExistence type="predicted"/>
<dbReference type="AlphaFoldDB" id="A0A1S8CZV5"/>
<keyword evidence="1" id="KW-0812">Transmembrane</keyword>
<dbReference type="RefSeq" id="WP_058389052.1">
    <property type="nucleotide sequence ID" value="NZ_AP031464.1"/>
</dbReference>
<keyword evidence="1" id="KW-0472">Membrane</keyword>
<keyword evidence="3" id="KW-1185">Reference proteome</keyword>
<evidence type="ECO:0000256" key="1">
    <source>
        <dbReference type="SAM" id="Phobius"/>
    </source>
</evidence>
<dbReference type="EMBL" id="LLWF02000105">
    <property type="protein sequence ID" value="ONH81586.1"/>
    <property type="molecule type" value="Genomic_DNA"/>
</dbReference>
<reference evidence="2" key="1">
    <citation type="submission" date="2016-12" db="EMBL/GenBank/DDBJ databases">
        <title>Draft genome sequence of Roseomonas mucosa strain AU37, isolated from a peripheral intravenous catheter.</title>
        <authorList>
            <person name="Choudhury M.A."/>
            <person name="Sidjabat H.E."/>
            <person name="Wailan A.M."/>
            <person name="Zhang L."/>
            <person name="Marsh N.M."/>
            <person name="Rickard C.M."/>
            <person name="Davies M."/>
            <person name="Mcmillan D.J."/>
        </authorList>
    </citation>
    <scope>NUCLEOTIDE SEQUENCE [LARGE SCALE GENOMIC DNA]</scope>
    <source>
        <strain evidence="2">AU37</strain>
    </source>
</reference>
<dbReference type="Proteomes" id="UP000054844">
    <property type="component" value="Unassembled WGS sequence"/>
</dbReference>